<evidence type="ECO:0000313" key="8">
    <source>
        <dbReference type="Proteomes" id="UP001162131"/>
    </source>
</evidence>
<sequence length="191" mass="22470">MEASSKYPLQRSWTLWEMWDTRNTANFLENMKGVGKFDTVWSFWQHWSNLPHADPTFLFVDESNMQKNFEGMSQSIEAIGIFERGIIPAWEDEVNKLGSDYSFKRPYNHDEIKNIWTRLAFALIGETFYLSEQVTGIRIVDRGKSTKYEIWVRYDCKVVAENNAAFKARLQELLPEIDLSDWAESSHQNRV</sequence>
<dbReference type="Gene3D" id="3.30.760.10">
    <property type="entry name" value="RNA Cap, Translation Initiation Factor Eif4e"/>
    <property type="match status" value="1"/>
</dbReference>
<keyword evidence="3" id="KW-0810">Translation regulation</keyword>
<keyword evidence="4 6" id="KW-0694">RNA-binding</keyword>
<comment type="similarity">
    <text evidence="1 6">Belongs to the eukaryotic initiation factor 4E family.</text>
</comment>
<dbReference type="GO" id="GO:0003743">
    <property type="term" value="F:translation initiation factor activity"/>
    <property type="evidence" value="ECO:0007669"/>
    <property type="project" value="UniProtKB-KW"/>
</dbReference>
<dbReference type="EMBL" id="CAJZBQ010000054">
    <property type="protein sequence ID" value="CAG9332177.1"/>
    <property type="molecule type" value="Genomic_DNA"/>
</dbReference>
<dbReference type="GO" id="GO:0000340">
    <property type="term" value="F:RNA 7-methylguanosine cap binding"/>
    <property type="evidence" value="ECO:0007669"/>
    <property type="project" value="TreeGrafter"/>
</dbReference>
<dbReference type="AlphaFoldDB" id="A0AAU9K0V2"/>
<dbReference type="PANTHER" id="PTHR11960">
    <property type="entry name" value="EUKARYOTIC TRANSLATION INITIATION FACTOR 4E RELATED"/>
    <property type="match status" value="1"/>
</dbReference>
<dbReference type="InterPro" id="IPR001040">
    <property type="entry name" value="TIF_eIF_4E"/>
</dbReference>
<dbReference type="SUPFAM" id="SSF55418">
    <property type="entry name" value="eIF4e-like"/>
    <property type="match status" value="1"/>
</dbReference>
<dbReference type="GO" id="GO:0016281">
    <property type="term" value="C:eukaryotic translation initiation factor 4F complex"/>
    <property type="evidence" value="ECO:0007669"/>
    <property type="project" value="TreeGrafter"/>
</dbReference>
<gene>
    <name evidence="7" type="ORF">BSTOLATCC_MIC55629</name>
</gene>
<evidence type="ECO:0000256" key="2">
    <source>
        <dbReference type="ARBA" id="ARBA00022540"/>
    </source>
</evidence>
<dbReference type="Pfam" id="PF01652">
    <property type="entry name" value="IF4E"/>
    <property type="match status" value="1"/>
</dbReference>
<dbReference type="Proteomes" id="UP001162131">
    <property type="component" value="Unassembled WGS sequence"/>
</dbReference>
<dbReference type="GO" id="GO:0006417">
    <property type="term" value="P:regulation of translation"/>
    <property type="evidence" value="ECO:0007669"/>
    <property type="project" value="UniProtKB-KW"/>
</dbReference>
<keyword evidence="2 6" id="KW-0396">Initiation factor</keyword>
<dbReference type="PANTHER" id="PTHR11960:SF8">
    <property type="entry name" value="EUKARYOTIC TRANSLATION INITIATION FACTOR 4E1-RELATED"/>
    <property type="match status" value="1"/>
</dbReference>
<keyword evidence="8" id="KW-1185">Reference proteome</keyword>
<evidence type="ECO:0000256" key="5">
    <source>
        <dbReference type="ARBA" id="ARBA00022917"/>
    </source>
</evidence>
<accession>A0AAU9K0V2</accession>
<name>A0AAU9K0V2_9CILI</name>
<evidence type="ECO:0000256" key="6">
    <source>
        <dbReference type="RuleBase" id="RU004374"/>
    </source>
</evidence>
<evidence type="ECO:0000313" key="7">
    <source>
        <dbReference type="EMBL" id="CAG9332177.1"/>
    </source>
</evidence>
<comment type="caution">
    <text evidence="7">The sequence shown here is derived from an EMBL/GenBank/DDBJ whole genome shotgun (WGS) entry which is preliminary data.</text>
</comment>
<evidence type="ECO:0000256" key="4">
    <source>
        <dbReference type="ARBA" id="ARBA00022884"/>
    </source>
</evidence>
<evidence type="ECO:0000256" key="1">
    <source>
        <dbReference type="ARBA" id="ARBA00009860"/>
    </source>
</evidence>
<proteinExistence type="inferred from homology"/>
<evidence type="ECO:0000256" key="3">
    <source>
        <dbReference type="ARBA" id="ARBA00022845"/>
    </source>
</evidence>
<organism evidence="7 8">
    <name type="scientific">Blepharisma stoltei</name>
    <dbReference type="NCBI Taxonomy" id="1481888"/>
    <lineage>
        <taxon>Eukaryota</taxon>
        <taxon>Sar</taxon>
        <taxon>Alveolata</taxon>
        <taxon>Ciliophora</taxon>
        <taxon>Postciliodesmatophora</taxon>
        <taxon>Heterotrichea</taxon>
        <taxon>Heterotrichida</taxon>
        <taxon>Blepharismidae</taxon>
        <taxon>Blepharisma</taxon>
    </lineage>
</organism>
<keyword evidence="5 6" id="KW-0648">Protein biosynthesis</keyword>
<protein>
    <submittedName>
        <fullName evidence="7">Uncharacterized protein</fullName>
    </submittedName>
</protein>
<reference evidence="7" key="1">
    <citation type="submission" date="2021-09" db="EMBL/GenBank/DDBJ databases">
        <authorList>
            <consortium name="AG Swart"/>
            <person name="Singh M."/>
            <person name="Singh A."/>
            <person name="Seah K."/>
            <person name="Emmerich C."/>
        </authorList>
    </citation>
    <scope>NUCLEOTIDE SEQUENCE</scope>
    <source>
        <strain evidence="7">ATCC30299</strain>
    </source>
</reference>
<dbReference type="InterPro" id="IPR023398">
    <property type="entry name" value="TIF_eIF4e-like"/>
</dbReference>